<dbReference type="PROSITE" id="PS51272">
    <property type="entry name" value="SLH"/>
    <property type="match status" value="2"/>
</dbReference>
<feature type="chain" id="PRO_5017823158" evidence="1">
    <location>
        <begin position="23"/>
        <end position="361"/>
    </location>
</feature>
<dbReference type="RefSeq" id="WP_115992312.1">
    <property type="nucleotide sequence ID" value="NZ_QRDY01000004.1"/>
</dbReference>
<evidence type="ECO:0000259" key="2">
    <source>
        <dbReference type="PROSITE" id="PS51272"/>
    </source>
</evidence>
<keyword evidence="4" id="KW-1185">Reference proteome</keyword>
<comment type="caution">
    <text evidence="3">The sequence shown here is derived from an EMBL/GenBank/DDBJ whole genome shotgun (WGS) entry which is preliminary data.</text>
</comment>
<dbReference type="EMBL" id="QRDY01000004">
    <property type="protein sequence ID" value="RED63009.1"/>
    <property type="molecule type" value="Genomic_DNA"/>
</dbReference>
<name>A0A3D9INB8_9BACL</name>
<feature type="domain" description="SLH" evidence="2">
    <location>
        <begin position="91"/>
        <end position="154"/>
    </location>
</feature>
<dbReference type="Proteomes" id="UP000256869">
    <property type="component" value="Unassembled WGS sequence"/>
</dbReference>
<evidence type="ECO:0000256" key="1">
    <source>
        <dbReference type="SAM" id="SignalP"/>
    </source>
</evidence>
<protein>
    <submittedName>
        <fullName evidence="3">S-layer family protein</fullName>
    </submittedName>
</protein>
<accession>A0A3D9INB8</accession>
<keyword evidence="1" id="KW-0732">Signal</keyword>
<dbReference type="Pfam" id="PF00395">
    <property type="entry name" value="SLH"/>
    <property type="match status" value="2"/>
</dbReference>
<organism evidence="3 4">
    <name type="scientific">Cohnella lupini</name>
    <dbReference type="NCBI Taxonomy" id="1294267"/>
    <lineage>
        <taxon>Bacteria</taxon>
        <taxon>Bacillati</taxon>
        <taxon>Bacillota</taxon>
        <taxon>Bacilli</taxon>
        <taxon>Bacillales</taxon>
        <taxon>Paenibacillaceae</taxon>
        <taxon>Cohnella</taxon>
    </lineage>
</organism>
<feature type="signal peptide" evidence="1">
    <location>
        <begin position="1"/>
        <end position="22"/>
    </location>
</feature>
<evidence type="ECO:0000313" key="4">
    <source>
        <dbReference type="Proteomes" id="UP000256869"/>
    </source>
</evidence>
<proteinExistence type="predicted"/>
<gene>
    <name evidence="3" type="ORF">DFP95_1042</name>
</gene>
<sequence length="361" mass="40419">MKKLITLIISVSAVFTATTAFAATAVTGPSGWAKEAVTSAISEGLVPTRLQSKYQSPITRDEFAELLVQTILAKTNKDDGSDVSWTIDSFLERVTVDVNFEDTDSDYIKVAFAIGAINGVSDTMFSPNSQITRQEAATMLINTVHYSSGTIYAQEGLKKIYSDYSKIAKWAQPAVENSYYLNLMEGANGSFDYKGKFTREQAITTMKRIFDEANYSILTLKGVATIRPYFTNTHFSVGKDYVNVDYADDKYWETYGDDMYVYVEERWNEFNNSNVYGEMPSLDAGMTSYLFSSLQTDMPEVIKAAVDNKSISVDFGYMTYTTLTKEHVIEMKLKPVSGYMTILAGYTYGYPKKEVTPKVIK</sequence>
<dbReference type="InterPro" id="IPR001119">
    <property type="entry name" value="SLH_dom"/>
</dbReference>
<reference evidence="3 4" key="1">
    <citation type="submission" date="2018-07" db="EMBL/GenBank/DDBJ databases">
        <title>Genomic Encyclopedia of Type Strains, Phase III (KMG-III): the genomes of soil and plant-associated and newly described type strains.</title>
        <authorList>
            <person name="Whitman W."/>
        </authorList>
    </citation>
    <scope>NUCLEOTIDE SEQUENCE [LARGE SCALE GENOMIC DNA]</scope>
    <source>
        <strain evidence="3 4">CECT 8236</strain>
    </source>
</reference>
<feature type="domain" description="SLH" evidence="2">
    <location>
        <begin position="158"/>
        <end position="220"/>
    </location>
</feature>
<dbReference type="AlphaFoldDB" id="A0A3D9INB8"/>
<dbReference type="OrthoDB" id="1858867at2"/>
<evidence type="ECO:0000313" key="3">
    <source>
        <dbReference type="EMBL" id="RED63009.1"/>
    </source>
</evidence>